<evidence type="ECO:0000313" key="3">
    <source>
        <dbReference type="Proteomes" id="UP000316887"/>
    </source>
</evidence>
<dbReference type="GO" id="GO:0016301">
    <property type="term" value="F:kinase activity"/>
    <property type="evidence" value="ECO:0007669"/>
    <property type="project" value="UniProtKB-KW"/>
</dbReference>
<comment type="caution">
    <text evidence="2">The sequence shown here is derived from an EMBL/GenBank/DDBJ whole genome shotgun (WGS) entry which is preliminary data.</text>
</comment>
<feature type="transmembrane region" description="Helical" evidence="1">
    <location>
        <begin position="85"/>
        <end position="103"/>
    </location>
</feature>
<accession>A0A542W266</accession>
<keyword evidence="1" id="KW-0472">Membrane</keyword>
<reference evidence="2 3" key="1">
    <citation type="submission" date="2019-06" db="EMBL/GenBank/DDBJ databases">
        <title>Genome sequencing of Zymomonas mobilis strains for genetic engineering and biofuel applications.</title>
        <authorList>
            <person name="Teravest M."/>
        </authorList>
    </citation>
    <scope>NUCLEOTIDE SEQUENCE [LARGE SCALE GENOMIC DNA]</scope>
    <source>
        <strain evidence="2 3">AN0101</strain>
    </source>
</reference>
<keyword evidence="2" id="KW-0418">Kinase</keyword>
<dbReference type="AlphaFoldDB" id="A0A542W266"/>
<proteinExistence type="predicted"/>
<dbReference type="RefSeq" id="WP_141919986.1">
    <property type="nucleotide sequence ID" value="NZ_VFOF01000001.1"/>
</dbReference>
<dbReference type="EMBL" id="VFOF01000001">
    <property type="protein sequence ID" value="TQL17668.1"/>
    <property type="molecule type" value="Genomic_DNA"/>
</dbReference>
<evidence type="ECO:0000313" key="2">
    <source>
        <dbReference type="EMBL" id="TQL17668.1"/>
    </source>
</evidence>
<dbReference type="InterPro" id="IPR027417">
    <property type="entry name" value="P-loop_NTPase"/>
</dbReference>
<organism evidence="2 3">
    <name type="scientific">Zymomonas mobilis</name>
    <dbReference type="NCBI Taxonomy" id="542"/>
    <lineage>
        <taxon>Bacteria</taxon>
        <taxon>Pseudomonadati</taxon>
        <taxon>Pseudomonadota</taxon>
        <taxon>Alphaproteobacteria</taxon>
        <taxon>Sphingomonadales</taxon>
        <taxon>Zymomonadaceae</taxon>
        <taxon>Zymomonas</taxon>
    </lineage>
</organism>
<dbReference type="SUPFAM" id="SSF52540">
    <property type="entry name" value="P-loop containing nucleoside triphosphate hydrolases"/>
    <property type="match status" value="1"/>
</dbReference>
<name>A0A542W266_ZYMMB</name>
<keyword evidence="2" id="KW-0808">Transferase</keyword>
<dbReference type="Gene3D" id="3.40.50.300">
    <property type="entry name" value="P-loop containing nucleotide triphosphate hydrolases"/>
    <property type="match status" value="1"/>
</dbReference>
<sequence>MSQTASFQNKRSAPLIAIVGADGSGKTTVGQELLDWLQTMRPTAFCHLGKQTGNWGRAIARLPFVGKKLDKQVIARSSKARDEKGAGAAVSAIIFILSMRRVFRFMRMQRLHRKGFTILTDRYPQAVVPGPMDGPGLVARSPKGMIARFLTRQEQALYNWMASYPPDIVIRLNVDLGTALKRKPDHRPASLERKVRDVPRLTFNGAPILDLDSTEPLDQVIRKAKEAILATIARYDQATAK</sequence>
<evidence type="ECO:0000256" key="1">
    <source>
        <dbReference type="SAM" id="Phobius"/>
    </source>
</evidence>
<keyword evidence="1" id="KW-0812">Transmembrane</keyword>
<dbReference type="OrthoDB" id="6853346at2"/>
<keyword evidence="1" id="KW-1133">Transmembrane helix</keyword>
<gene>
    <name evidence="2" type="ORF">FBY58_1266</name>
</gene>
<dbReference type="Proteomes" id="UP000316887">
    <property type="component" value="Unassembled WGS sequence"/>
</dbReference>
<protein>
    <submittedName>
        <fullName evidence="2">Thymidylate kinase</fullName>
    </submittedName>
</protein>